<dbReference type="PANTHER" id="PTHR47985">
    <property type="entry name" value="OS07G0668900 PROTEIN"/>
    <property type="match status" value="1"/>
</dbReference>
<keyword evidence="3" id="KW-0472">Membrane</keyword>
<evidence type="ECO:0000313" key="5">
    <source>
        <dbReference type="EMBL" id="WOH12571.1"/>
    </source>
</evidence>
<sequence length="103" mass="11633">MSRRLTVQSDVYSFGIVLLELITGRKAIDSTRPQGQQSLVEWARPFIDHRKFAEIADPRLQDQYPMRGLYQAVAVACMCIQEQASARPLIQNVVAALSRLTND</sequence>
<dbReference type="AlphaFoldDB" id="A0AAF0XUC6"/>
<dbReference type="SUPFAM" id="SSF56112">
    <property type="entry name" value="Protein kinase-like (PK-like)"/>
    <property type="match status" value="1"/>
</dbReference>
<dbReference type="GO" id="GO:0016020">
    <property type="term" value="C:membrane"/>
    <property type="evidence" value="ECO:0007669"/>
    <property type="project" value="UniProtKB-SubCell"/>
</dbReference>
<evidence type="ECO:0000256" key="2">
    <source>
        <dbReference type="ARBA" id="ARBA00022527"/>
    </source>
</evidence>
<dbReference type="Pfam" id="PF07714">
    <property type="entry name" value="PK_Tyr_Ser-Thr"/>
    <property type="match status" value="1"/>
</dbReference>
<proteinExistence type="predicted"/>
<name>A0AAF0XUC6_DAUCS</name>
<accession>A0AAF0XUC6</accession>
<evidence type="ECO:0000313" key="6">
    <source>
        <dbReference type="Proteomes" id="UP000077755"/>
    </source>
</evidence>
<keyword evidence="6" id="KW-1185">Reference proteome</keyword>
<dbReference type="InterPro" id="IPR001245">
    <property type="entry name" value="Ser-Thr/Tyr_kinase_cat_dom"/>
</dbReference>
<keyword evidence="2" id="KW-0808">Transferase</keyword>
<evidence type="ECO:0000259" key="4">
    <source>
        <dbReference type="Pfam" id="PF07714"/>
    </source>
</evidence>
<dbReference type="Proteomes" id="UP000077755">
    <property type="component" value="Chromosome 8"/>
</dbReference>
<dbReference type="InterPro" id="IPR011009">
    <property type="entry name" value="Kinase-like_dom_sf"/>
</dbReference>
<comment type="subcellular location">
    <subcellularLocation>
        <location evidence="1">Membrane</location>
    </subcellularLocation>
</comment>
<organism evidence="5 6">
    <name type="scientific">Daucus carota subsp. sativus</name>
    <name type="common">Carrot</name>
    <dbReference type="NCBI Taxonomy" id="79200"/>
    <lineage>
        <taxon>Eukaryota</taxon>
        <taxon>Viridiplantae</taxon>
        <taxon>Streptophyta</taxon>
        <taxon>Embryophyta</taxon>
        <taxon>Tracheophyta</taxon>
        <taxon>Spermatophyta</taxon>
        <taxon>Magnoliopsida</taxon>
        <taxon>eudicotyledons</taxon>
        <taxon>Gunneridae</taxon>
        <taxon>Pentapetalae</taxon>
        <taxon>asterids</taxon>
        <taxon>campanulids</taxon>
        <taxon>Apiales</taxon>
        <taxon>Apiaceae</taxon>
        <taxon>Apioideae</taxon>
        <taxon>Scandiceae</taxon>
        <taxon>Daucinae</taxon>
        <taxon>Daucus</taxon>
        <taxon>Daucus sect. Daucus</taxon>
    </lineage>
</organism>
<dbReference type="Gene3D" id="1.10.510.10">
    <property type="entry name" value="Transferase(Phosphotransferase) domain 1"/>
    <property type="match status" value="1"/>
</dbReference>
<reference evidence="5" key="1">
    <citation type="journal article" date="2016" name="Nat. Genet.">
        <title>A high-quality carrot genome assembly provides new insights into carotenoid accumulation and asterid genome evolution.</title>
        <authorList>
            <person name="Iorizzo M."/>
            <person name="Ellison S."/>
            <person name="Senalik D."/>
            <person name="Zeng P."/>
            <person name="Satapoomin P."/>
            <person name="Huang J."/>
            <person name="Bowman M."/>
            <person name="Iovene M."/>
            <person name="Sanseverino W."/>
            <person name="Cavagnaro P."/>
            <person name="Yildiz M."/>
            <person name="Macko-Podgorni A."/>
            <person name="Moranska E."/>
            <person name="Grzebelus E."/>
            <person name="Grzebelus D."/>
            <person name="Ashrafi H."/>
            <person name="Zheng Z."/>
            <person name="Cheng S."/>
            <person name="Spooner D."/>
            <person name="Van Deynze A."/>
            <person name="Simon P."/>
        </authorList>
    </citation>
    <scope>NUCLEOTIDE SEQUENCE</scope>
    <source>
        <tissue evidence="5">Leaf</tissue>
    </source>
</reference>
<dbReference type="PANTHER" id="PTHR47985:SF44">
    <property type="entry name" value="SERINE_THREONINE-PROTEIN KINASE PBS1"/>
    <property type="match status" value="1"/>
</dbReference>
<dbReference type="GO" id="GO:0004674">
    <property type="term" value="F:protein serine/threonine kinase activity"/>
    <property type="evidence" value="ECO:0007669"/>
    <property type="project" value="UniProtKB-KW"/>
</dbReference>
<protein>
    <recommendedName>
        <fullName evidence="4">Serine-threonine/tyrosine-protein kinase catalytic domain-containing protein</fullName>
    </recommendedName>
</protein>
<reference evidence="5" key="2">
    <citation type="submission" date="2022-03" db="EMBL/GenBank/DDBJ databases">
        <title>Draft title - Genomic analysis of global carrot germplasm unveils the trajectory of domestication and the origin of high carotenoid orange carrot.</title>
        <authorList>
            <person name="Iorizzo M."/>
            <person name="Ellison S."/>
            <person name="Senalik D."/>
            <person name="Macko-Podgorni A."/>
            <person name="Grzebelus D."/>
            <person name="Bostan H."/>
            <person name="Rolling W."/>
            <person name="Curaba J."/>
            <person name="Simon P."/>
        </authorList>
    </citation>
    <scope>NUCLEOTIDE SEQUENCE</scope>
    <source>
        <tissue evidence="5">Leaf</tissue>
    </source>
</reference>
<evidence type="ECO:0000256" key="3">
    <source>
        <dbReference type="ARBA" id="ARBA00023136"/>
    </source>
</evidence>
<dbReference type="EMBL" id="CP093350">
    <property type="protein sequence ID" value="WOH12571.1"/>
    <property type="molecule type" value="Genomic_DNA"/>
</dbReference>
<feature type="domain" description="Serine-threonine/tyrosine-protein kinase catalytic" evidence="4">
    <location>
        <begin position="3"/>
        <end position="96"/>
    </location>
</feature>
<gene>
    <name evidence="5" type="ORF">DCAR_0832076</name>
</gene>
<evidence type="ECO:0000256" key="1">
    <source>
        <dbReference type="ARBA" id="ARBA00004370"/>
    </source>
</evidence>
<keyword evidence="2" id="KW-0418">Kinase</keyword>
<keyword evidence="2" id="KW-0723">Serine/threonine-protein kinase</keyword>